<keyword evidence="1" id="KW-0812">Transmembrane</keyword>
<evidence type="ECO:0000313" key="2">
    <source>
        <dbReference type="EMBL" id="KAK8919436.1"/>
    </source>
</evidence>
<protein>
    <submittedName>
        <fullName evidence="2">Uncharacterized protein</fullName>
    </submittedName>
</protein>
<reference evidence="2 3" key="1">
    <citation type="journal article" date="2022" name="Nat. Plants">
        <title>Genomes of leafy and leafless Platanthera orchids illuminate the evolution of mycoheterotrophy.</title>
        <authorList>
            <person name="Li M.H."/>
            <person name="Liu K.W."/>
            <person name="Li Z."/>
            <person name="Lu H.C."/>
            <person name="Ye Q.L."/>
            <person name="Zhang D."/>
            <person name="Wang J.Y."/>
            <person name="Li Y.F."/>
            <person name="Zhong Z.M."/>
            <person name="Liu X."/>
            <person name="Yu X."/>
            <person name="Liu D.K."/>
            <person name="Tu X.D."/>
            <person name="Liu B."/>
            <person name="Hao Y."/>
            <person name="Liao X.Y."/>
            <person name="Jiang Y.T."/>
            <person name="Sun W.H."/>
            <person name="Chen J."/>
            <person name="Chen Y.Q."/>
            <person name="Ai Y."/>
            <person name="Zhai J.W."/>
            <person name="Wu S.S."/>
            <person name="Zhou Z."/>
            <person name="Hsiao Y.Y."/>
            <person name="Wu W.L."/>
            <person name="Chen Y.Y."/>
            <person name="Lin Y.F."/>
            <person name="Hsu J.L."/>
            <person name="Li C.Y."/>
            <person name="Wang Z.W."/>
            <person name="Zhao X."/>
            <person name="Zhong W.Y."/>
            <person name="Ma X.K."/>
            <person name="Ma L."/>
            <person name="Huang J."/>
            <person name="Chen G.Z."/>
            <person name="Huang M.Z."/>
            <person name="Huang L."/>
            <person name="Peng D.H."/>
            <person name="Luo Y.B."/>
            <person name="Zou S.Q."/>
            <person name="Chen S.P."/>
            <person name="Lan S."/>
            <person name="Tsai W.C."/>
            <person name="Van de Peer Y."/>
            <person name="Liu Z.J."/>
        </authorList>
    </citation>
    <scope>NUCLEOTIDE SEQUENCE [LARGE SCALE GENOMIC DNA]</scope>
    <source>
        <strain evidence="2">Lor287</strain>
    </source>
</reference>
<comment type="caution">
    <text evidence="2">The sequence shown here is derived from an EMBL/GenBank/DDBJ whole genome shotgun (WGS) entry which is preliminary data.</text>
</comment>
<keyword evidence="3" id="KW-1185">Reference proteome</keyword>
<feature type="transmembrane region" description="Helical" evidence="1">
    <location>
        <begin position="129"/>
        <end position="151"/>
    </location>
</feature>
<keyword evidence="1" id="KW-1133">Transmembrane helix</keyword>
<name>A0AAP0AYV5_9ASPA</name>
<gene>
    <name evidence="2" type="ORF">KSP39_PZI021194</name>
</gene>
<evidence type="ECO:0000256" key="1">
    <source>
        <dbReference type="SAM" id="Phobius"/>
    </source>
</evidence>
<dbReference type="AlphaFoldDB" id="A0AAP0AYV5"/>
<organism evidence="2 3">
    <name type="scientific">Platanthera zijinensis</name>
    <dbReference type="NCBI Taxonomy" id="2320716"/>
    <lineage>
        <taxon>Eukaryota</taxon>
        <taxon>Viridiplantae</taxon>
        <taxon>Streptophyta</taxon>
        <taxon>Embryophyta</taxon>
        <taxon>Tracheophyta</taxon>
        <taxon>Spermatophyta</taxon>
        <taxon>Magnoliopsida</taxon>
        <taxon>Liliopsida</taxon>
        <taxon>Asparagales</taxon>
        <taxon>Orchidaceae</taxon>
        <taxon>Orchidoideae</taxon>
        <taxon>Orchideae</taxon>
        <taxon>Orchidinae</taxon>
        <taxon>Platanthera</taxon>
    </lineage>
</organism>
<proteinExistence type="predicted"/>
<sequence>MQPAKTQTFIVKYQDPLHFTDMMIRFLIDGFCFSHLICSRYGQNLAVKIKILYTSPTYERYVTRTKFGHPLEPPIFSLFLIYSLVFISLDDSRPIFASIKGHGFEEESSCYFEKKNLREKYLRERERSCSLLVVCFPFCLMKMFISLFIIVSTP</sequence>
<keyword evidence="1" id="KW-0472">Membrane</keyword>
<accession>A0AAP0AYV5</accession>
<evidence type="ECO:0000313" key="3">
    <source>
        <dbReference type="Proteomes" id="UP001418222"/>
    </source>
</evidence>
<dbReference type="Proteomes" id="UP001418222">
    <property type="component" value="Unassembled WGS sequence"/>
</dbReference>
<dbReference type="EMBL" id="JBBWWQ010000019">
    <property type="protein sequence ID" value="KAK8919436.1"/>
    <property type="molecule type" value="Genomic_DNA"/>
</dbReference>